<gene>
    <name evidence="1" type="ORF">F5148DRAFT_1289072</name>
</gene>
<name>A0ACC0TZ86_9AGAM</name>
<reference evidence="1" key="1">
    <citation type="submission" date="2021-03" db="EMBL/GenBank/DDBJ databases">
        <title>Evolutionary priming and transition to the ectomycorrhizal habit in an iconic lineage of mushroom-forming fungi: is preadaptation a requirement?</title>
        <authorList>
            <consortium name="DOE Joint Genome Institute"/>
            <person name="Looney B.P."/>
            <person name="Miyauchi S."/>
            <person name="Morin E."/>
            <person name="Drula E."/>
            <person name="Courty P.E."/>
            <person name="Chicoki N."/>
            <person name="Fauchery L."/>
            <person name="Kohler A."/>
            <person name="Kuo A."/>
            <person name="LaButti K."/>
            <person name="Pangilinan J."/>
            <person name="Lipzen A."/>
            <person name="Riley R."/>
            <person name="Andreopoulos W."/>
            <person name="He G."/>
            <person name="Johnson J."/>
            <person name="Barry K.W."/>
            <person name="Grigoriev I.V."/>
            <person name="Nagy L."/>
            <person name="Hibbett D."/>
            <person name="Henrissat B."/>
            <person name="Matheny P.B."/>
            <person name="Labbe J."/>
            <person name="Martin A.F."/>
        </authorList>
    </citation>
    <scope>NUCLEOTIDE SEQUENCE</scope>
    <source>
        <strain evidence="1">BPL698</strain>
    </source>
</reference>
<accession>A0ACC0TZ86</accession>
<dbReference type="EMBL" id="JAGFNK010000301">
    <property type="protein sequence ID" value="KAI9453506.1"/>
    <property type="molecule type" value="Genomic_DNA"/>
</dbReference>
<evidence type="ECO:0000313" key="2">
    <source>
        <dbReference type="Proteomes" id="UP001207468"/>
    </source>
</evidence>
<proteinExistence type="predicted"/>
<organism evidence="1 2">
    <name type="scientific">Russula earlei</name>
    <dbReference type="NCBI Taxonomy" id="71964"/>
    <lineage>
        <taxon>Eukaryota</taxon>
        <taxon>Fungi</taxon>
        <taxon>Dikarya</taxon>
        <taxon>Basidiomycota</taxon>
        <taxon>Agaricomycotina</taxon>
        <taxon>Agaricomycetes</taxon>
        <taxon>Russulales</taxon>
        <taxon>Russulaceae</taxon>
        <taxon>Russula</taxon>
    </lineage>
</organism>
<evidence type="ECO:0000313" key="1">
    <source>
        <dbReference type="EMBL" id="KAI9453506.1"/>
    </source>
</evidence>
<dbReference type="Proteomes" id="UP001207468">
    <property type="component" value="Unassembled WGS sequence"/>
</dbReference>
<sequence length="2006" mass="224727">MIHNVLPAQEVSDAGKALPKVTRKEKTIPIENIQSVGGFAGSRIEKNKDNYLETFPINQYVQLVEQRNCKDWDWRKGEQPGKWIESSILTSMRTQDKKLDAEVHDMYTRLINSQEADGYIGVTSKDIRTAEKPLRGMDAYELYFLQHALLTAYEEWHDAKALKAAEKLGDYFVQYIGEGKAEFWPTKDHYPENVGKTYKGTQHSDIAGHSIHYGWEGTLLIDPMLRLYQLSGDKKYFEWCKWVISKIDVWSGWNAFSKLDSVAAGIMTIDKIQPYVHAHTFQMNFLGFLRMYQLTGDVSYLKKVAGAWDDVNKRQTYITGGVSVGEHYEKDYVKPLTGKMIETCATMSWMQLSQYLLELTGDTKYADEMEKLLWNQVFAAQTEDGDCSRYNTPLNGAKPDGYYRTDGPDCCTGSGHRLMSLLPEFIYAAGKNAVYVNQFVSSQAAIPLSEGHLINITQTTSYPGEGNIIIAINEAPATPVAINIRIPAWCTAPKVVVGGKALTGVKAGGYATITRQWKKGDKIAIALPMQLQFVQHDHFLKTADKKPYKTEPATDTPYALIRGPLVYAVDNIWYNGDTATMPKNVMSDVKYVPGNPATYKPIKVDDTRMIGPGYEVPLVLSNGQSITMPVYPFANIGIWYKDAAHKPDVNASAYTYAVIVAGALMGAFLFRAGAAIVLPKIIGNGMVLQRGKPVPIWGTANAVEAITVTFHNQVKKTVADATGKWTLLLDAMPASATPSEMVIESGTGSIHLQNILVGEVWLCSGQSNMEYSMRKNSKVTVPPGVTDWPVNELDSAHNPAIRVFLVDRKKMSPDPKHEGWSVAEDSALRSFSAAGYFFAKKLYNELHVPIGMISSAIPGSRIEPWASEEAFAGSPYFKNKTDSTRKIEGEPGKFYHVMIEPLAPFALKGFLWYQGETNCFLAETLQYTYKMQALIKEWRTVWLDTSLPFYYVQIAPFEYSKSQGNKVVLTPETLPQFWEAQTLALQIPHTGEIVTTDLNDKPGELHPHFKWEIGRRLALWALANEYNRKDIVPSGPLYKQMKINGHAIELAFAYTGKGLTSTDGKPLQCFTIAGEDGKFVPAEAVILNNKVLVSAPAITAPKASTEVQYLSGTGNDHTVKWQFFCTGGQNADKWTTISVPSCWELQGFGKYDYGFAKDSVRGKEKGLYRQTFTVPASWKGKAINIVFEGVMTDAEVKVNGQLAGPIHQGAFYAFKYDISSLLKYDASNLLEVTVAKHSANASVNAAERHADFWLFGGIFRPVFLEALPQQHITNVAIDAKANGHFIADVFTKGQADRVSVQLYVTTGLKYGHVFEAVLDKNGKATISGDFDSPLLWTVETPNLFKAEFTLYANGRPVHTVQQRFGFRTIEVRERDGVYINGAKILFKGVNRHSFWPSSGRTTSYGISLKDVQLMKDMNMNAVRMSHYPPDAHFLDVCDSLGLYVMDELTGWHGHYDTETGTKLVHEMLVHDVNHPSIIFWNNGNEGGHNLALDHLFDEGDVQRRPVIHPWQIFHGFDTQHYREYNYGIGNYDHGHNIIMPTEFLHGLFDGGHGAGLEDYWNAMLRNPLSAGGFLWDFADEGVVRTDKDGMIDVDGNHGPDGIVGPYHEKEGSYFAIKEIWSPVFIEHKEITAAFDGKLTIENRYQFTNTNACHFTWRLAKFGRRDAGIVLQQKGSITAPAIAPGQKGILALGLPAQWQQYDVLYVTVTDPNQRELFTWSLPIVRPAAIAAGLLPANKGEKATITERDSVYAVAANGIHIEINKNSGLLQQVEAKGNTIPFNNGPVVQESVNNFHSFSYHYEDNNLVISSVFDRKKSYNTLEWTIYPSGIIKMKVNYFPSEYFTSVFGVNFSFPETAIRSVTYMGDGPYRVWKNRMKGTSFGVWNKEYNNTATGEAPWVYPEFKGYYSNLYWCTFQTTTQPFTVWTEDEDVYLRLFTPRKQDDQYGNEQPVFPSGDISFMQGISGIGTKTQKPETTGPMGMKNIYYDFEKDPARAKELVMYFDFSGK</sequence>
<comment type="caution">
    <text evidence="1">The sequence shown here is derived from an EMBL/GenBank/DDBJ whole genome shotgun (WGS) entry which is preliminary data.</text>
</comment>
<protein>
    <submittedName>
        <fullName evidence="1">Uncharacterized protein</fullName>
    </submittedName>
</protein>
<keyword evidence="2" id="KW-1185">Reference proteome</keyword>